<dbReference type="PROSITE" id="PS51257">
    <property type="entry name" value="PROKAR_LIPOPROTEIN"/>
    <property type="match status" value="1"/>
</dbReference>
<gene>
    <name evidence="2" type="ORF">ISP17_16360</name>
</gene>
<evidence type="ECO:0000313" key="2">
    <source>
        <dbReference type="EMBL" id="MFK2905535.1"/>
    </source>
</evidence>
<sequence>MPLPRPALAGLALCILLGGCADKPVKPATRASHPAHAHPAAASEASSGDTARAEGTLPANTGIPACDDYLASYRACHRTAAIYAPDQIESHYQQMRRSLLRDSLRPEIRPQLAARCNSLAGTLRQALHGKACAPDPAAAGSGGTH</sequence>
<feature type="compositionally biased region" description="Low complexity" evidence="1">
    <location>
        <begin position="27"/>
        <end position="47"/>
    </location>
</feature>
<protein>
    <recommendedName>
        <fullName evidence="4">Lipoprotein</fullName>
    </recommendedName>
</protein>
<dbReference type="Proteomes" id="UP001620460">
    <property type="component" value="Unassembled WGS sequence"/>
</dbReference>
<dbReference type="EMBL" id="JADIKM010000005">
    <property type="protein sequence ID" value="MFK2905535.1"/>
    <property type="molecule type" value="Genomic_DNA"/>
</dbReference>
<dbReference type="RefSeq" id="WP_404635033.1">
    <property type="nucleotide sequence ID" value="NZ_JADIKM010000005.1"/>
</dbReference>
<comment type="caution">
    <text evidence="2">The sequence shown here is derived from an EMBL/GenBank/DDBJ whole genome shotgun (WGS) entry which is preliminary data.</text>
</comment>
<organism evidence="2 3">
    <name type="scientific">Dyella ginsengisoli</name>
    <dbReference type="NCBI Taxonomy" id="363848"/>
    <lineage>
        <taxon>Bacteria</taxon>
        <taxon>Pseudomonadati</taxon>
        <taxon>Pseudomonadota</taxon>
        <taxon>Gammaproteobacteria</taxon>
        <taxon>Lysobacterales</taxon>
        <taxon>Rhodanobacteraceae</taxon>
        <taxon>Dyella</taxon>
    </lineage>
</organism>
<feature type="region of interest" description="Disordered" evidence="1">
    <location>
        <begin position="27"/>
        <end position="57"/>
    </location>
</feature>
<evidence type="ECO:0000313" key="3">
    <source>
        <dbReference type="Proteomes" id="UP001620460"/>
    </source>
</evidence>
<evidence type="ECO:0000256" key="1">
    <source>
        <dbReference type="SAM" id="MobiDB-lite"/>
    </source>
</evidence>
<reference evidence="2 3" key="1">
    <citation type="submission" date="2020-10" db="EMBL/GenBank/DDBJ databases">
        <title>Phylogeny of dyella-like bacteria.</title>
        <authorList>
            <person name="Fu J."/>
        </authorList>
    </citation>
    <scope>NUCLEOTIDE SEQUENCE [LARGE SCALE GENOMIC DNA]</scope>
    <source>
        <strain evidence="2 3">Gsoil3046</strain>
    </source>
</reference>
<name>A0ABW8JWL1_9GAMM</name>
<accession>A0ABW8JWL1</accession>
<keyword evidence="3" id="KW-1185">Reference proteome</keyword>
<evidence type="ECO:0008006" key="4">
    <source>
        <dbReference type="Google" id="ProtNLM"/>
    </source>
</evidence>
<proteinExistence type="predicted"/>